<organism evidence="4 5">
    <name type="scientific">Paenirhodobacter populi</name>
    <dbReference type="NCBI Taxonomy" id="2306993"/>
    <lineage>
        <taxon>Bacteria</taxon>
        <taxon>Pseudomonadati</taxon>
        <taxon>Pseudomonadota</taxon>
        <taxon>Alphaproteobacteria</taxon>
        <taxon>Rhodobacterales</taxon>
        <taxon>Rhodobacter group</taxon>
        <taxon>Paenirhodobacter</taxon>
    </lineage>
</organism>
<dbReference type="Gene3D" id="1.10.530.40">
    <property type="match status" value="1"/>
</dbReference>
<comment type="catalytic activity">
    <reaction evidence="3">
        <text>Hydrolysis of (1-&gt;4)-beta-linkages between N-acetylmuramic acid and N-acetyl-D-glucosamine residues in a peptidoglycan and between N-acetyl-D-glucosamine residues in chitodextrins.</text>
        <dbReference type="EC" id="3.2.1.17"/>
    </reaction>
</comment>
<evidence type="ECO:0000256" key="3">
    <source>
        <dbReference type="RuleBase" id="RU003788"/>
    </source>
</evidence>
<keyword evidence="3" id="KW-0326">Glycosidase</keyword>
<dbReference type="Pfam" id="PF00959">
    <property type="entry name" value="Phage_lysozyme"/>
    <property type="match status" value="1"/>
</dbReference>
<keyword evidence="2 3" id="KW-0081">Bacteriolytic enzyme</keyword>
<reference evidence="4 5" key="1">
    <citation type="submission" date="2019-01" db="EMBL/GenBank/DDBJ databases">
        <title>Sinorhodobacter populi sp. nov. isolated from the symptomatic bark tissue of Populus euramericana canker.</title>
        <authorList>
            <person name="Xu G."/>
        </authorList>
    </citation>
    <scope>NUCLEOTIDE SEQUENCE [LARGE SCALE GENOMIC DNA]</scope>
    <source>
        <strain evidence="4 5">07D10-4-3</strain>
    </source>
</reference>
<keyword evidence="1 3" id="KW-0929">Antimicrobial</keyword>
<dbReference type="EC" id="3.2.1.17" evidence="3"/>
<dbReference type="InterPro" id="IPR023347">
    <property type="entry name" value="Lysozyme_dom_sf"/>
</dbReference>
<evidence type="ECO:0000256" key="2">
    <source>
        <dbReference type="ARBA" id="ARBA00022638"/>
    </source>
</evidence>
<comment type="similarity">
    <text evidence="3">Belongs to the glycosyl hydrolase 24 family.</text>
</comment>
<dbReference type="GO" id="GO:0009253">
    <property type="term" value="P:peptidoglycan catabolic process"/>
    <property type="evidence" value="ECO:0007669"/>
    <property type="project" value="InterPro"/>
</dbReference>
<reference evidence="4 5" key="2">
    <citation type="submission" date="2019-01" db="EMBL/GenBank/DDBJ databases">
        <authorList>
            <person name="Li Y."/>
        </authorList>
    </citation>
    <scope>NUCLEOTIDE SEQUENCE [LARGE SCALE GENOMIC DNA]</scope>
    <source>
        <strain evidence="4 5">07D10-4-3</strain>
    </source>
</reference>
<sequence>MADLTPRIVLEIAYHEAIVRQAYRDSEGIWTWSAGITSKSGHRVEGYIGNPQPMRRCLEVYIWLLRTKYLPEVIAVLGDNLAEHELAGALSFHWNTGAIRSATWASRWKKRDIAGAREAFMWFNKPASIIRRREAERDLFFAARWSGKGTIGEYTRLTAAATPVWSSRVERDIRADVAELLKGQGA</sequence>
<evidence type="ECO:0000256" key="1">
    <source>
        <dbReference type="ARBA" id="ARBA00022529"/>
    </source>
</evidence>
<dbReference type="EMBL" id="SAUY01000001">
    <property type="protein sequence ID" value="RWR35007.1"/>
    <property type="molecule type" value="Genomic_DNA"/>
</dbReference>
<accession>A0A443KQ15</accession>
<dbReference type="GO" id="GO:0031640">
    <property type="term" value="P:killing of cells of another organism"/>
    <property type="evidence" value="ECO:0007669"/>
    <property type="project" value="UniProtKB-KW"/>
</dbReference>
<protein>
    <recommendedName>
        <fullName evidence="3">Lysozyme</fullName>
        <ecNumber evidence="3">3.2.1.17</ecNumber>
    </recommendedName>
</protein>
<evidence type="ECO:0000313" key="5">
    <source>
        <dbReference type="Proteomes" id="UP000284451"/>
    </source>
</evidence>
<dbReference type="GO" id="GO:0016998">
    <property type="term" value="P:cell wall macromolecule catabolic process"/>
    <property type="evidence" value="ECO:0007669"/>
    <property type="project" value="InterPro"/>
</dbReference>
<dbReference type="InterPro" id="IPR023346">
    <property type="entry name" value="Lysozyme-like_dom_sf"/>
</dbReference>
<name>A0A443KQ15_9RHOB</name>
<comment type="caution">
    <text evidence="4">The sequence shown here is derived from an EMBL/GenBank/DDBJ whole genome shotgun (WGS) entry which is preliminary data.</text>
</comment>
<dbReference type="AlphaFoldDB" id="A0A443KQ15"/>
<proteinExistence type="inferred from homology"/>
<dbReference type="Proteomes" id="UP000284451">
    <property type="component" value="Unassembled WGS sequence"/>
</dbReference>
<dbReference type="InterPro" id="IPR002196">
    <property type="entry name" value="Glyco_hydro_24"/>
</dbReference>
<keyword evidence="3" id="KW-0378">Hydrolase</keyword>
<dbReference type="GO" id="GO:0003796">
    <property type="term" value="F:lysozyme activity"/>
    <property type="evidence" value="ECO:0007669"/>
    <property type="project" value="UniProtKB-EC"/>
</dbReference>
<evidence type="ECO:0000313" key="4">
    <source>
        <dbReference type="EMBL" id="RWR35007.1"/>
    </source>
</evidence>
<dbReference type="SUPFAM" id="SSF53955">
    <property type="entry name" value="Lysozyme-like"/>
    <property type="match status" value="1"/>
</dbReference>
<dbReference type="GO" id="GO:0042742">
    <property type="term" value="P:defense response to bacterium"/>
    <property type="evidence" value="ECO:0007669"/>
    <property type="project" value="UniProtKB-KW"/>
</dbReference>
<dbReference type="RefSeq" id="WP_128230924.1">
    <property type="nucleotide sequence ID" value="NZ_SAUY01000001.1"/>
</dbReference>
<gene>
    <name evidence="4" type="ORF">D2T29_00580</name>
</gene>